<dbReference type="EnsemblBacteria" id="BAC90602">
    <property type="protein sequence ID" value="BAC90602"/>
    <property type="gene ID" value="BAC90602"/>
</dbReference>
<reference evidence="2 3" key="2">
    <citation type="journal article" date="2003" name="DNA Res.">
        <title>Complete genome structure of Gloeobacter violaceus PCC 7421, a cyanobacterium that lacks thylakoids (supplement).</title>
        <authorList>
            <person name="Nakamura Y."/>
            <person name="Kaneko T."/>
            <person name="Sato S."/>
            <person name="Mimuro M."/>
            <person name="Miyashita H."/>
            <person name="Tsuchiya T."/>
            <person name="Sasamoto S."/>
            <person name="Watanabe A."/>
            <person name="Kawashima K."/>
            <person name="Kishida Y."/>
            <person name="Kiyokawa C."/>
            <person name="Kohara M."/>
            <person name="Matsumoto M."/>
            <person name="Matsuno A."/>
            <person name="Nakazaki N."/>
            <person name="Shimpo S."/>
            <person name="Takeuchi C."/>
            <person name="Yamada M."/>
            <person name="Tabata S."/>
        </authorList>
    </citation>
    <scope>NUCLEOTIDE SEQUENCE [LARGE SCALE GENOMIC DNA]</scope>
    <source>
        <strain evidence="3">ATCC 29082 / PCC 7421</strain>
    </source>
</reference>
<gene>
    <name evidence="2" type="ordered locus">glr2661</name>
</gene>
<evidence type="ECO:0000259" key="1">
    <source>
        <dbReference type="Pfam" id="PF13338"/>
    </source>
</evidence>
<dbReference type="InParanoid" id="Q7NH76"/>
<sequence length="202" mass="22959">MATDSVSASRECLQNRAIFRFKDLNGSGLHRSSLRRLEEAGQIEQIARGIYRNTRADITTHHSLAVASTLVHRGIVCLLSALRFHELTTQAPFEVWMAIDHKAYRPADLAIPLRVVWFSGEAFTSGVEEYVVEGVPVRVYCLAKTVTDCFKYRNKIGLDVALEALRECRREGRCSMDELWHYARICRVANVMRPYLEALAET</sequence>
<dbReference type="InterPro" id="IPR025159">
    <property type="entry name" value="AbiEi_N"/>
</dbReference>
<proteinExistence type="predicted"/>
<evidence type="ECO:0000313" key="2">
    <source>
        <dbReference type="EMBL" id="BAC90602.1"/>
    </source>
</evidence>
<organism evidence="2 3">
    <name type="scientific">Gloeobacter violaceus (strain ATCC 29082 / PCC 7421)</name>
    <dbReference type="NCBI Taxonomy" id="251221"/>
    <lineage>
        <taxon>Bacteria</taxon>
        <taxon>Bacillati</taxon>
        <taxon>Cyanobacteriota</taxon>
        <taxon>Cyanophyceae</taxon>
        <taxon>Gloeobacterales</taxon>
        <taxon>Gloeobacteraceae</taxon>
        <taxon>Gloeobacter</taxon>
    </lineage>
</organism>
<keyword evidence="3" id="KW-1185">Reference proteome</keyword>
<dbReference type="eggNOG" id="COG5340">
    <property type="taxonomic scope" value="Bacteria"/>
</dbReference>
<dbReference type="RefSeq" id="WP_011142655.1">
    <property type="nucleotide sequence ID" value="NC_005125.1"/>
</dbReference>
<dbReference type="HOGENOM" id="CLU_089333_0_1_3"/>
<dbReference type="PATRIC" id="fig|251221.4.peg.2696"/>
<dbReference type="Pfam" id="PF13338">
    <property type="entry name" value="AbiEi_4"/>
    <property type="match status" value="1"/>
</dbReference>
<accession>Q7NH76</accession>
<reference evidence="2 3" key="1">
    <citation type="journal article" date="2003" name="DNA Res.">
        <title>Complete genome structure of Gloeobacter violaceus PCC 7421, a cyanobacterium that lacks thylakoids.</title>
        <authorList>
            <person name="Nakamura Y."/>
            <person name="Kaneko T."/>
            <person name="Sato S."/>
            <person name="Mimuro M."/>
            <person name="Miyashita H."/>
            <person name="Tsuchiya T."/>
            <person name="Sasamoto S."/>
            <person name="Watanabe A."/>
            <person name="Kawashima K."/>
            <person name="Kishida Y."/>
            <person name="Kiyokawa C."/>
            <person name="Kohara M."/>
            <person name="Matsumoto M."/>
            <person name="Matsuno A."/>
            <person name="Nakazaki N."/>
            <person name="Shimpo S."/>
            <person name="Takeuchi C."/>
            <person name="Yamada M."/>
            <person name="Tabata S."/>
        </authorList>
    </citation>
    <scope>NUCLEOTIDE SEQUENCE [LARGE SCALE GENOMIC DNA]</scope>
    <source>
        <strain evidence="3">ATCC 29082 / PCC 7421</strain>
    </source>
</reference>
<evidence type="ECO:0000313" key="3">
    <source>
        <dbReference type="Proteomes" id="UP000000557"/>
    </source>
</evidence>
<dbReference type="STRING" id="251221.gene:10760163"/>
<dbReference type="Proteomes" id="UP000000557">
    <property type="component" value="Chromosome"/>
</dbReference>
<name>Q7NH76_GLOVI</name>
<protein>
    <submittedName>
        <fullName evidence="2">Glr2661 protein</fullName>
    </submittedName>
</protein>
<dbReference type="OrthoDB" id="9801429at2"/>
<dbReference type="KEGG" id="gvi:glr2661"/>
<dbReference type="EMBL" id="BA000045">
    <property type="protein sequence ID" value="BAC90602.1"/>
    <property type="molecule type" value="Genomic_DNA"/>
</dbReference>
<dbReference type="AlphaFoldDB" id="Q7NH76"/>
<feature type="domain" description="AbiEi antitoxin N-terminal" evidence="1">
    <location>
        <begin position="12"/>
        <end position="54"/>
    </location>
</feature>